<sequence>MKTLLIIFLCIVLGGIYVYNTNWFQSSFLYERYYRPIYEAPFDVTKKGETVSIPLKFTYRTRYDLALTVPDKNVFHDRLVGPGLLAYRFLSDGRLLGDGVSFPPDKRQLGLRRGTSLIPVMLFDLPFSGEGSDLVLELEVVEPFKFLEPYAGNIKCRITPDYDSKVGRCLGEDLRIRQ</sequence>
<accession>A0ABV4K6Z5</accession>
<protein>
    <submittedName>
        <fullName evidence="1">Uncharacterized protein</fullName>
    </submittedName>
</protein>
<evidence type="ECO:0000313" key="1">
    <source>
        <dbReference type="EMBL" id="MEZ7198737.1"/>
    </source>
</evidence>
<reference evidence="1 2" key="1">
    <citation type="submission" date="2024-08" db="EMBL/GenBank/DDBJ databases">
        <title>Sulfate-reducing bacteria isolated from formation water of the oil field in Kazakhstan and description of Pseudodesulfovibrio sp.</title>
        <authorList>
            <person name="Bidzhieva S.K."/>
            <person name="Tourova T.P."/>
            <person name="Grouzdev D.S."/>
            <person name="Beletsky A.V."/>
            <person name="Sokolova D.S."/>
            <person name="Samigullina S.R."/>
            <person name="Poltaraus A.B."/>
            <person name="Avtukh A.N."/>
            <person name="Tereshina V.M."/>
            <person name="Zhaparov N.S."/>
            <person name="Mardanov A.V."/>
            <person name="Nazina T.N."/>
        </authorList>
    </citation>
    <scope>NUCLEOTIDE SEQUENCE [LARGE SCALE GENOMIC DNA]</scope>
    <source>
        <strain evidence="1 2">9FUS</strain>
    </source>
</reference>
<organism evidence="1 2">
    <name type="scientific">Pseudodesulfovibrio karagichevae</name>
    <dbReference type="NCBI Taxonomy" id="3239305"/>
    <lineage>
        <taxon>Bacteria</taxon>
        <taxon>Pseudomonadati</taxon>
        <taxon>Thermodesulfobacteriota</taxon>
        <taxon>Desulfovibrionia</taxon>
        <taxon>Desulfovibrionales</taxon>
        <taxon>Desulfovibrionaceae</taxon>
    </lineage>
</organism>
<proteinExistence type="predicted"/>
<dbReference type="RefSeq" id="WP_371388219.1">
    <property type="nucleotide sequence ID" value="NZ_JBGLYH010000091.1"/>
</dbReference>
<evidence type="ECO:0000313" key="2">
    <source>
        <dbReference type="Proteomes" id="UP001568698"/>
    </source>
</evidence>
<keyword evidence="2" id="KW-1185">Reference proteome</keyword>
<dbReference type="EMBL" id="JBGLYH010000091">
    <property type="protein sequence ID" value="MEZ7198737.1"/>
    <property type="molecule type" value="Genomic_DNA"/>
</dbReference>
<gene>
    <name evidence="1" type="ORF">AB6M95_18465</name>
</gene>
<dbReference type="Proteomes" id="UP001568698">
    <property type="component" value="Unassembled WGS sequence"/>
</dbReference>
<comment type="caution">
    <text evidence="1">The sequence shown here is derived from an EMBL/GenBank/DDBJ whole genome shotgun (WGS) entry which is preliminary data.</text>
</comment>
<name>A0ABV4K6Z5_9BACT</name>